<dbReference type="Proteomes" id="UP001176941">
    <property type="component" value="Chromosome 5"/>
</dbReference>
<organism evidence="1 2">
    <name type="scientific">Rangifer tarandus platyrhynchus</name>
    <name type="common">Svalbard reindeer</name>
    <dbReference type="NCBI Taxonomy" id="3082113"/>
    <lineage>
        <taxon>Eukaryota</taxon>
        <taxon>Metazoa</taxon>
        <taxon>Chordata</taxon>
        <taxon>Craniata</taxon>
        <taxon>Vertebrata</taxon>
        <taxon>Euteleostomi</taxon>
        <taxon>Mammalia</taxon>
        <taxon>Eutheria</taxon>
        <taxon>Laurasiatheria</taxon>
        <taxon>Artiodactyla</taxon>
        <taxon>Ruminantia</taxon>
        <taxon>Pecora</taxon>
        <taxon>Cervidae</taxon>
        <taxon>Odocoileinae</taxon>
        <taxon>Rangifer</taxon>
    </lineage>
</organism>
<proteinExistence type="predicted"/>
<dbReference type="EMBL" id="OX459941">
    <property type="protein sequence ID" value="CAI9175543.1"/>
    <property type="molecule type" value="Genomic_DNA"/>
</dbReference>
<name>A0ABN8ZPU4_RANTA</name>
<evidence type="ECO:0000313" key="1">
    <source>
        <dbReference type="EMBL" id="CAI9175543.1"/>
    </source>
</evidence>
<gene>
    <name evidence="1" type="ORF">MRATA1EN1_LOCUS24505</name>
</gene>
<sequence length="167" mass="17618">MCLSSRVWLQGSVQRSQLHPCLGKALSTLASGLALLKDRVGLSLLGPFQCQCVVCGSTKEADGLCTGELSVSPGPCTGLETCSKKEVAALPTASLHLLLLYHHPETSGNRSVQDSLHTTGIHLTCSGPEPGPFSYLKTVPGRLRREAGNLLLNTVGCETDISLLLHS</sequence>
<keyword evidence="2" id="KW-1185">Reference proteome</keyword>
<protein>
    <submittedName>
        <fullName evidence="1">Uncharacterized protein</fullName>
    </submittedName>
</protein>
<reference evidence="1" key="1">
    <citation type="submission" date="2023-04" db="EMBL/GenBank/DDBJ databases">
        <authorList>
            <consortium name="ELIXIR-Norway"/>
        </authorList>
    </citation>
    <scope>NUCLEOTIDE SEQUENCE [LARGE SCALE GENOMIC DNA]</scope>
</reference>
<accession>A0ABN8ZPU4</accession>
<evidence type="ECO:0000313" key="2">
    <source>
        <dbReference type="Proteomes" id="UP001176941"/>
    </source>
</evidence>